<dbReference type="EMBL" id="GGEC01076157">
    <property type="protein sequence ID" value="MBX56641.1"/>
    <property type="molecule type" value="Transcribed_RNA"/>
</dbReference>
<evidence type="ECO:0000313" key="1">
    <source>
        <dbReference type="EMBL" id="MBX56641.1"/>
    </source>
</evidence>
<accession>A0A2P2PPM1</accession>
<organism evidence="1">
    <name type="scientific">Rhizophora mucronata</name>
    <name type="common">Asiatic mangrove</name>
    <dbReference type="NCBI Taxonomy" id="61149"/>
    <lineage>
        <taxon>Eukaryota</taxon>
        <taxon>Viridiplantae</taxon>
        <taxon>Streptophyta</taxon>
        <taxon>Embryophyta</taxon>
        <taxon>Tracheophyta</taxon>
        <taxon>Spermatophyta</taxon>
        <taxon>Magnoliopsida</taxon>
        <taxon>eudicotyledons</taxon>
        <taxon>Gunneridae</taxon>
        <taxon>Pentapetalae</taxon>
        <taxon>rosids</taxon>
        <taxon>fabids</taxon>
        <taxon>Malpighiales</taxon>
        <taxon>Rhizophoraceae</taxon>
        <taxon>Rhizophora</taxon>
    </lineage>
</organism>
<protein>
    <submittedName>
        <fullName evidence="1">Uncharacterized protein</fullName>
    </submittedName>
</protein>
<name>A0A2P2PPM1_RHIMU</name>
<reference evidence="1" key="1">
    <citation type="submission" date="2018-02" db="EMBL/GenBank/DDBJ databases">
        <title>Rhizophora mucronata_Transcriptome.</title>
        <authorList>
            <person name="Meera S.P."/>
            <person name="Sreeshan A."/>
            <person name="Augustine A."/>
        </authorList>
    </citation>
    <scope>NUCLEOTIDE SEQUENCE</scope>
    <source>
        <tissue evidence="1">Leaf</tissue>
    </source>
</reference>
<sequence>MSKVVARKHQHTLTLPINGQWLHIQPYPTQITQIFIFKFHPKTFSHDWQYLKLFWIIIVHAGIRKKVVVYHKHKL</sequence>
<proteinExistence type="predicted"/>
<dbReference type="AlphaFoldDB" id="A0A2P2PPM1"/>